<evidence type="ECO:0008006" key="3">
    <source>
        <dbReference type="Google" id="ProtNLM"/>
    </source>
</evidence>
<dbReference type="Proteomes" id="UP000054709">
    <property type="component" value="Unassembled WGS sequence"/>
</dbReference>
<name>A0A0W1AVM6_9BACL</name>
<sequence>MSKCLSSSIIHSLERLPHNTVVINSQGVIQFTNSKWLLFSYEYGLSTHNNWIGAYYSELMQDVIVDSDQWAKLDESMKYILRRERQVYTSEFSLQTANKGSRLFRLEIYPLLSDHYLEAAFIISLYDLGVFIEGAQMSGIPSICSTCQPTQELIPICASCKSIRNSKDEWINIEHFLKHQLSLQFTHDICPDCVRQLYPQYARAFKN</sequence>
<evidence type="ECO:0000313" key="2">
    <source>
        <dbReference type="Proteomes" id="UP000054709"/>
    </source>
</evidence>
<proteinExistence type="predicted"/>
<organism evidence="1 2">
    <name type="scientific">Paenibacillus etheri</name>
    <dbReference type="NCBI Taxonomy" id="1306852"/>
    <lineage>
        <taxon>Bacteria</taxon>
        <taxon>Bacillati</taxon>
        <taxon>Bacillota</taxon>
        <taxon>Bacilli</taxon>
        <taxon>Bacillales</taxon>
        <taxon>Paenibacillaceae</taxon>
        <taxon>Paenibacillus</taxon>
    </lineage>
</organism>
<reference evidence="1 2" key="1">
    <citation type="journal article" date="2015" name="Int. Biodeterior. Biodegradation">
        <title>Physiological and genetic screening methods for the isolation of methyl tert-butyl ether-degrading bacteria for bioremediation purposes.</title>
        <authorList>
            <person name="Guisado I.M."/>
            <person name="Purswani J."/>
            <person name="Gonzalez Lopez J."/>
            <person name="Pozo C."/>
        </authorList>
    </citation>
    <scope>NUCLEOTIDE SEQUENCE [LARGE SCALE GENOMIC DNA]</scope>
    <source>
        <strain evidence="1 2">SH7</strain>
    </source>
</reference>
<dbReference type="EMBL" id="LCZJ02000028">
    <property type="protein sequence ID" value="KTD85398.1"/>
    <property type="molecule type" value="Genomic_DNA"/>
</dbReference>
<accession>A0A0W1AVM6</accession>
<keyword evidence="2" id="KW-1185">Reference proteome</keyword>
<dbReference type="OrthoDB" id="2645267at2"/>
<protein>
    <recommendedName>
        <fullName evidence="3">PAS fold-4 domain-containing protein</fullName>
    </recommendedName>
</protein>
<dbReference type="AlphaFoldDB" id="A0A0W1AVM6"/>
<comment type="caution">
    <text evidence="1">The sequence shown here is derived from an EMBL/GenBank/DDBJ whole genome shotgun (WGS) entry which is preliminary data.</text>
</comment>
<evidence type="ECO:0000313" key="1">
    <source>
        <dbReference type="EMBL" id="KTD85398.1"/>
    </source>
</evidence>
<dbReference type="RefSeq" id="WP_060624949.1">
    <property type="nucleotide sequence ID" value="NZ_LCZJ02000028.1"/>
</dbReference>
<gene>
    <name evidence="1" type="ORF">UQ64_21235</name>
</gene>